<dbReference type="SUPFAM" id="SSF53098">
    <property type="entry name" value="Ribonuclease H-like"/>
    <property type="match status" value="1"/>
</dbReference>
<dbReference type="Pfam" id="PF00929">
    <property type="entry name" value="RNase_T"/>
    <property type="match status" value="1"/>
</dbReference>
<dbReference type="PANTHER" id="PTHR23111:SF40">
    <property type="entry name" value="RNA-BINDING PROTEIN INVOLVED IN HETEROCHROMATIN ASSEMBLY-RELATED"/>
    <property type="match status" value="1"/>
</dbReference>
<keyword evidence="4" id="KW-0694">RNA-binding</keyword>
<evidence type="ECO:0000256" key="2">
    <source>
        <dbReference type="ARBA" id="ARBA00022771"/>
    </source>
</evidence>
<dbReference type="InterPro" id="IPR013520">
    <property type="entry name" value="Ribonucl_H"/>
</dbReference>
<name>A0A4P9WG75_9FUNG</name>
<dbReference type="SUPFAM" id="SSF90209">
    <property type="entry name" value="Ran binding protein zinc finger-like"/>
    <property type="match status" value="7"/>
</dbReference>
<keyword evidence="3" id="KW-0862">Zinc</keyword>
<accession>A0A4P9WG75</accession>
<evidence type="ECO:0000256" key="1">
    <source>
        <dbReference type="ARBA" id="ARBA00022723"/>
    </source>
</evidence>
<dbReference type="AlphaFoldDB" id="A0A4P9WG75"/>
<dbReference type="InterPro" id="IPR036397">
    <property type="entry name" value="RNaseH_sf"/>
</dbReference>
<dbReference type="SUPFAM" id="SSF54928">
    <property type="entry name" value="RNA-binding domain, RBD"/>
    <property type="match status" value="1"/>
</dbReference>
<dbReference type="PROSITE" id="PS50199">
    <property type="entry name" value="ZF_RANBP2_2"/>
    <property type="match status" value="7"/>
</dbReference>
<evidence type="ECO:0000256" key="6">
    <source>
        <dbReference type="SAM" id="MobiDB-lite"/>
    </source>
</evidence>
<feature type="region of interest" description="Disordered" evidence="6">
    <location>
        <begin position="638"/>
        <end position="659"/>
    </location>
</feature>
<proteinExistence type="predicted"/>
<evidence type="ECO:0000313" key="10">
    <source>
        <dbReference type="Proteomes" id="UP000269721"/>
    </source>
</evidence>
<reference evidence="10" key="1">
    <citation type="journal article" date="2018" name="Nat. Microbiol.">
        <title>Leveraging single-cell genomics to expand the fungal tree of life.</title>
        <authorList>
            <person name="Ahrendt S.R."/>
            <person name="Quandt C.A."/>
            <person name="Ciobanu D."/>
            <person name="Clum A."/>
            <person name="Salamov A."/>
            <person name="Andreopoulos B."/>
            <person name="Cheng J.F."/>
            <person name="Woyke T."/>
            <person name="Pelin A."/>
            <person name="Henrissat B."/>
            <person name="Reynolds N.K."/>
            <person name="Benny G.L."/>
            <person name="Smith M.E."/>
            <person name="James T.Y."/>
            <person name="Grigoriev I.V."/>
        </authorList>
    </citation>
    <scope>NUCLEOTIDE SEQUENCE [LARGE SCALE GENOMIC DNA]</scope>
</reference>
<feature type="domain" description="RRM" evidence="7">
    <location>
        <begin position="265"/>
        <end position="342"/>
    </location>
</feature>
<feature type="domain" description="RanBP2-type" evidence="8">
    <location>
        <begin position="475"/>
        <end position="499"/>
    </location>
</feature>
<organism evidence="9 10">
    <name type="scientific">Blyttiomyces helicus</name>
    <dbReference type="NCBI Taxonomy" id="388810"/>
    <lineage>
        <taxon>Eukaryota</taxon>
        <taxon>Fungi</taxon>
        <taxon>Fungi incertae sedis</taxon>
        <taxon>Chytridiomycota</taxon>
        <taxon>Chytridiomycota incertae sedis</taxon>
        <taxon>Chytridiomycetes</taxon>
        <taxon>Chytridiomycetes incertae sedis</taxon>
        <taxon>Blyttiomyces</taxon>
    </lineage>
</organism>
<evidence type="ECO:0000313" key="9">
    <source>
        <dbReference type="EMBL" id="RKO90905.1"/>
    </source>
</evidence>
<dbReference type="GO" id="GO:0003729">
    <property type="term" value="F:mRNA binding"/>
    <property type="evidence" value="ECO:0007669"/>
    <property type="project" value="TreeGrafter"/>
</dbReference>
<feature type="domain" description="RanBP2-type" evidence="8">
    <location>
        <begin position="371"/>
        <end position="400"/>
    </location>
</feature>
<evidence type="ECO:0000256" key="3">
    <source>
        <dbReference type="ARBA" id="ARBA00022833"/>
    </source>
</evidence>
<dbReference type="SMART" id="SM00547">
    <property type="entry name" value="ZnF_RBZ"/>
    <property type="match status" value="7"/>
</dbReference>
<sequence>MAQSVTSLLSSLSLHPEAPPPAHLQCPYDFIIALDLEATCDENYADPSLIRVPRDKGEIIELSWAVVSVHERVIVYQSQSYVKPENTEVTPFCTQLTGITKEILDEKGDTLRKAVDTLTNFIQTHPQSAFCLITHGEWDLRYQLTRECREKGIPLPPYLGVYFDCVQEVNRVLSVVAGVPRTVGSSTLLGLSKALNIQHEGRVHSGIDDALTVARITIALLAKADAILVEKPNPQALAALRLDMPLTVPIDLARELDEFVVARSRVVKLGSVPFKTTHSQVLAFIGTIGREPEAVWMVKNAEGRSDGRGLVLFYSHEDAMAALSLNGRILGDRTVQVSPASERDLDETANIRGPFISDAELLQANAPPVMKPGDWTCPTCQFHNFAARRACSKCSTTNPSPTPFVPTQPLKPGDWICPEPTCQFQNFASRVACMRCRSSRPMDRMVNGHQHGPDGGYRGGMTGMNGNGAPGAEIRPGDWFCPQCQFHNFALRRNCGKCNLAVGVPISRNGGGMPIQTKPGDWVCPNPTCAFHNFASRAECKVCATAKPNEYHQQQPPLHVQPARIDHSQHNHAQAPLMAANTAAIAARRQYDMRPGDWICPACEAHNFASRRACIKCASTGSPHAGGGGGGYPSNMASSPQRMGGQPHYHQGGGYAPRPSMAPSKNLRPGDWLCPDPGCAFWNFRSKTVCTRCGRGSQGAQVVPEGYLGAGPGSGSGAVRRDGDWDCPVPECNFHNYASRSECHRCGVERPEDV</sequence>
<dbReference type="InterPro" id="IPR000504">
    <property type="entry name" value="RRM_dom"/>
</dbReference>
<feature type="domain" description="RanBP2-type" evidence="8">
    <location>
        <begin position="594"/>
        <end position="623"/>
    </location>
</feature>
<dbReference type="InterPro" id="IPR047201">
    <property type="entry name" value="ERI-1_3'hExo-like"/>
</dbReference>
<dbReference type="PROSITE" id="PS50102">
    <property type="entry name" value="RRM"/>
    <property type="match status" value="1"/>
</dbReference>
<keyword evidence="10" id="KW-1185">Reference proteome</keyword>
<keyword evidence="2 5" id="KW-0863">Zinc-finger</keyword>
<keyword evidence="1" id="KW-0479">Metal-binding</keyword>
<dbReference type="InterPro" id="IPR012337">
    <property type="entry name" value="RNaseH-like_sf"/>
</dbReference>
<dbReference type="Proteomes" id="UP000269721">
    <property type="component" value="Unassembled WGS sequence"/>
</dbReference>
<dbReference type="GO" id="GO:0000175">
    <property type="term" value="F:3'-5'-RNA exonuclease activity"/>
    <property type="evidence" value="ECO:0007669"/>
    <property type="project" value="InterPro"/>
</dbReference>
<feature type="domain" description="RanBP2-type" evidence="8">
    <location>
        <begin position="721"/>
        <end position="752"/>
    </location>
</feature>
<dbReference type="SMART" id="SM00479">
    <property type="entry name" value="EXOIII"/>
    <property type="match status" value="1"/>
</dbReference>
<evidence type="ECO:0000259" key="8">
    <source>
        <dbReference type="PROSITE" id="PS50199"/>
    </source>
</evidence>
<dbReference type="PANTHER" id="PTHR23111">
    <property type="entry name" value="ZINC FINGER PROTEIN"/>
    <property type="match status" value="1"/>
</dbReference>
<feature type="domain" description="RanBP2-type" evidence="8">
    <location>
        <begin position="668"/>
        <end position="699"/>
    </location>
</feature>
<dbReference type="CDD" id="cd06133">
    <property type="entry name" value="ERI-1_3'hExo_like"/>
    <property type="match status" value="1"/>
</dbReference>
<dbReference type="EMBL" id="KZ995322">
    <property type="protein sequence ID" value="RKO90905.1"/>
    <property type="molecule type" value="Genomic_DNA"/>
</dbReference>
<dbReference type="InterPro" id="IPR036443">
    <property type="entry name" value="Znf_RanBP2_sf"/>
</dbReference>
<dbReference type="Pfam" id="PF00641">
    <property type="entry name" value="Zn_ribbon_RanBP"/>
    <property type="match status" value="5"/>
</dbReference>
<protein>
    <submittedName>
        <fullName evidence="9">Uncharacterized protein</fullName>
    </submittedName>
</protein>
<evidence type="ECO:0000259" key="7">
    <source>
        <dbReference type="PROSITE" id="PS50102"/>
    </source>
</evidence>
<dbReference type="PROSITE" id="PS01358">
    <property type="entry name" value="ZF_RANBP2_1"/>
    <property type="match status" value="7"/>
</dbReference>
<dbReference type="GO" id="GO:0008270">
    <property type="term" value="F:zinc ion binding"/>
    <property type="evidence" value="ECO:0007669"/>
    <property type="project" value="UniProtKB-KW"/>
</dbReference>
<dbReference type="Gene3D" id="3.30.70.330">
    <property type="match status" value="1"/>
</dbReference>
<dbReference type="Gene3D" id="4.10.1060.10">
    <property type="entry name" value="Zinc finger, RanBP2-type"/>
    <property type="match status" value="7"/>
</dbReference>
<dbReference type="InterPro" id="IPR012677">
    <property type="entry name" value="Nucleotide-bd_a/b_plait_sf"/>
</dbReference>
<evidence type="ECO:0000256" key="5">
    <source>
        <dbReference type="PROSITE-ProRule" id="PRU00322"/>
    </source>
</evidence>
<dbReference type="OrthoDB" id="448399at2759"/>
<dbReference type="InterPro" id="IPR001876">
    <property type="entry name" value="Znf_RanBP2"/>
</dbReference>
<feature type="domain" description="RanBP2-type" evidence="8">
    <location>
        <begin position="518"/>
        <end position="549"/>
    </location>
</feature>
<dbReference type="SMART" id="SM00360">
    <property type="entry name" value="RRM"/>
    <property type="match status" value="1"/>
</dbReference>
<evidence type="ECO:0000256" key="4">
    <source>
        <dbReference type="PROSITE-ProRule" id="PRU00176"/>
    </source>
</evidence>
<gene>
    <name evidence="9" type="ORF">BDK51DRAFT_31388</name>
</gene>
<dbReference type="Gene3D" id="3.30.420.10">
    <property type="entry name" value="Ribonuclease H-like superfamily/Ribonuclease H"/>
    <property type="match status" value="1"/>
</dbReference>
<feature type="domain" description="RanBP2-type" evidence="8">
    <location>
        <begin position="411"/>
        <end position="442"/>
    </location>
</feature>
<dbReference type="Pfam" id="PF00076">
    <property type="entry name" value="RRM_1"/>
    <property type="match status" value="1"/>
</dbReference>
<dbReference type="InterPro" id="IPR035979">
    <property type="entry name" value="RBD_domain_sf"/>
</dbReference>